<reference evidence="1" key="2">
    <citation type="submission" date="2020-11" db="EMBL/GenBank/DDBJ databases">
        <authorList>
            <consortium name="DOE Joint Genome Institute"/>
            <person name="Kuo A."/>
            <person name="Miyauchi S."/>
            <person name="Kiss E."/>
            <person name="Drula E."/>
            <person name="Kohler A."/>
            <person name="Sanchez-Garcia M."/>
            <person name="Andreopoulos B."/>
            <person name="Barry K.W."/>
            <person name="Bonito G."/>
            <person name="Buee M."/>
            <person name="Carver A."/>
            <person name="Chen C."/>
            <person name="Cichocki N."/>
            <person name="Clum A."/>
            <person name="Culley D."/>
            <person name="Crous P.W."/>
            <person name="Fauchery L."/>
            <person name="Girlanda M."/>
            <person name="Hayes R."/>
            <person name="Keri Z."/>
            <person name="Labutti K."/>
            <person name="Lipzen A."/>
            <person name="Lombard V."/>
            <person name="Magnuson J."/>
            <person name="Maillard F."/>
            <person name="Morin E."/>
            <person name="Murat C."/>
            <person name="Nolan M."/>
            <person name="Ohm R."/>
            <person name="Pangilinan J."/>
            <person name="Pereira M."/>
            <person name="Perotto S."/>
            <person name="Peter M."/>
            <person name="Riley R."/>
            <person name="Sitrit Y."/>
            <person name="Stielow B."/>
            <person name="Szollosi G."/>
            <person name="Zifcakova L."/>
            <person name="Stursova M."/>
            <person name="Spatafora J.W."/>
            <person name="Tedersoo L."/>
            <person name="Vaario L.-M."/>
            <person name="Yamada A."/>
            <person name="Yan M."/>
            <person name="Wang P."/>
            <person name="Xu J."/>
            <person name="Bruns T."/>
            <person name="Baldrian P."/>
            <person name="Vilgalys R."/>
            <person name="Henrissat B."/>
            <person name="Grigoriev I.V."/>
            <person name="Hibbett D."/>
            <person name="Nagy L.G."/>
            <person name="Martin F.M."/>
        </authorList>
    </citation>
    <scope>NUCLEOTIDE SEQUENCE</scope>
    <source>
        <strain evidence="1">UH-Tt-Lm1</strain>
    </source>
</reference>
<evidence type="ECO:0000313" key="1">
    <source>
        <dbReference type="EMBL" id="KAF9785921.1"/>
    </source>
</evidence>
<comment type="caution">
    <text evidence="1">The sequence shown here is derived from an EMBL/GenBank/DDBJ whole genome shotgun (WGS) entry which is preliminary data.</text>
</comment>
<dbReference type="AlphaFoldDB" id="A0A9P6HF45"/>
<dbReference type="Pfam" id="PF18759">
    <property type="entry name" value="Plavaka"/>
    <property type="match status" value="1"/>
</dbReference>
<keyword evidence="2" id="KW-1185">Reference proteome</keyword>
<dbReference type="Proteomes" id="UP000736335">
    <property type="component" value="Unassembled WGS sequence"/>
</dbReference>
<dbReference type="OrthoDB" id="3199698at2759"/>
<gene>
    <name evidence="1" type="ORF">BJ322DRAFT_1020092</name>
</gene>
<protein>
    <submittedName>
        <fullName evidence="1">Uncharacterized protein</fullName>
    </submittedName>
</protein>
<name>A0A9P6HF45_9AGAM</name>
<accession>A0A9P6HF45</accession>
<reference evidence="1" key="1">
    <citation type="journal article" date="2020" name="Nat. Commun.">
        <title>Large-scale genome sequencing of mycorrhizal fungi provides insights into the early evolution of symbiotic traits.</title>
        <authorList>
            <person name="Miyauchi S."/>
            <person name="Kiss E."/>
            <person name="Kuo A."/>
            <person name="Drula E."/>
            <person name="Kohler A."/>
            <person name="Sanchez-Garcia M."/>
            <person name="Morin E."/>
            <person name="Andreopoulos B."/>
            <person name="Barry K.W."/>
            <person name="Bonito G."/>
            <person name="Buee M."/>
            <person name="Carver A."/>
            <person name="Chen C."/>
            <person name="Cichocki N."/>
            <person name="Clum A."/>
            <person name="Culley D."/>
            <person name="Crous P.W."/>
            <person name="Fauchery L."/>
            <person name="Girlanda M."/>
            <person name="Hayes R.D."/>
            <person name="Keri Z."/>
            <person name="LaButti K."/>
            <person name="Lipzen A."/>
            <person name="Lombard V."/>
            <person name="Magnuson J."/>
            <person name="Maillard F."/>
            <person name="Murat C."/>
            <person name="Nolan M."/>
            <person name="Ohm R.A."/>
            <person name="Pangilinan J."/>
            <person name="Pereira M.F."/>
            <person name="Perotto S."/>
            <person name="Peter M."/>
            <person name="Pfister S."/>
            <person name="Riley R."/>
            <person name="Sitrit Y."/>
            <person name="Stielow J.B."/>
            <person name="Szollosi G."/>
            <person name="Zifcakova L."/>
            <person name="Stursova M."/>
            <person name="Spatafora J.W."/>
            <person name="Tedersoo L."/>
            <person name="Vaario L.M."/>
            <person name="Yamada A."/>
            <person name="Yan M."/>
            <person name="Wang P."/>
            <person name="Xu J."/>
            <person name="Bruns T."/>
            <person name="Baldrian P."/>
            <person name="Vilgalys R."/>
            <person name="Dunand C."/>
            <person name="Henrissat B."/>
            <person name="Grigoriev I.V."/>
            <person name="Hibbett D."/>
            <person name="Nagy L.G."/>
            <person name="Martin F.M."/>
        </authorList>
    </citation>
    <scope>NUCLEOTIDE SEQUENCE</scope>
    <source>
        <strain evidence="1">UH-Tt-Lm1</strain>
    </source>
</reference>
<dbReference type="InterPro" id="IPR041078">
    <property type="entry name" value="Plavaka"/>
</dbReference>
<proteinExistence type="predicted"/>
<sequence length="142" mass="16096">MNSSVKAYITTWDIICCADNHFRRVIYGIGPYIANYPEQSTTAGTVYGWCDADPTDLDGSLAKLCTLSQFLTLLETEDEDFLWFGHGIVPDFLIYMSFAPQISTHHQAIKGTFKDHLVTWVENYLKLTYGTSRGLEILDEID</sequence>
<organism evidence="1 2">
    <name type="scientific">Thelephora terrestris</name>
    <dbReference type="NCBI Taxonomy" id="56493"/>
    <lineage>
        <taxon>Eukaryota</taxon>
        <taxon>Fungi</taxon>
        <taxon>Dikarya</taxon>
        <taxon>Basidiomycota</taxon>
        <taxon>Agaricomycotina</taxon>
        <taxon>Agaricomycetes</taxon>
        <taxon>Thelephorales</taxon>
        <taxon>Thelephoraceae</taxon>
        <taxon>Thelephora</taxon>
    </lineage>
</organism>
<evidence type="ECO:0000313" key="2">
    <source>
        <dbReference type="Proteomes" id="UP000736335"/>
    </source>
</evidence>
<dbReference type="EMBL" id="WIUZ02000006">
    <property type="protein sequence ID" value="KAF9785921.1"/>
    <property type="molecule type" value="Genomic_DNA"/>
</dbReference>